<dbReference type="PANTHER" id="PTHR43056">
    <property type="entry name" value="PEPTIDASE S9 PROLYL OLIGOPEPTIDASE"/>
    <property type="match status" value="1"/>
</dbReference>
<dbReference type="InterPro" id="IPR050585">
    <property type="entry name" value="Xaa-Pro_dipeptidyl-ppase/CocE"/>
</dbReference>
<name>A0A0C9VAI0_SPHS4</name>
<evidence type="ECO:0000313" key="1">
    <source>
        <dbReference type="EMBL" id="KIJ34480.1"/>
    </source>
</evidence>
<dbReference type="AlphaFoldDB" id="A0A0C9VAI0"/>
<dbReference type="Proteomes" id="UP000054279">
    <property type="component" value="Unassembled WGS sequence"/>
</dbReference>
<evidence type="ECO:0000313" key="2">
    <source>
        <dbReference type="Proteomes" id="UP000054279"/>
    </source>
</evidence>
<accession>A0A0C9VAI0</accession>
<dbReference type="OrthoDB" id="43744at2759"/>
<proteinExistence type="predicted"/>
<protein>
    <recommendedName>
        <fullName evidence="3">Dipeptidylpeptidase IV N-terminal domain-containing protein</fullName>
    </recommendedName>
</protein>
<reference evidence="1 2" key="1">
    <citation type="submission" date="2014-06" db="EMBL/GenBank/DDBJ databases">
        <title>Evolutionary Origins and Diversification of the Mycorrhizal Mutualists.</title>
        <authorList>
            <consortium name="DOE Joint Genome Institute"/>
            <consortium name="Mycorrhizal Genomics Consortium"/>
            <person name="Kohler A."/>
            <person name="Kuo A."/>
            <person name="Nagy L.G."/>
            <person name="Floudas D."/>
            <person name="Copeland A."/>
            <person name="Barry K.W."/>
            <person name="Cichocki N."/>
            <person name="Veneault-Fourrey C."/>
            <person name="LaButti K."/>
            <person name="Lindquist E.A."/>
            <person name="Lipzen A."/>
            <person name="Lundell T."/>
            <person name="Morin E."/>
            <person name="Murat C."/>
            <person name="Riley R."/>
            <person name="Ohm R."/>
            <person name="Sun H."/>
            <person name="Tunlid A."/>
            <person name="Henrissat B."/>
            <person name="Grigoriev I.V."/>
            <person name="Hibbett D.S."/>
            <person name="Martin F."/>
        </authorList>
    </citation>
    <scope>NUCLEOTIDE SEQUENCE [LARGE SCALE GENOMIC DNA]</scope>
    <source>
        <strain evidence="1 2">SS14</strain>
    </source>
</reference>
<dbReference type="HOGENOM" id="CLU_1315929_0_0_1"/>
<organism evidence="1 2">
    <name type="scientific">Sphaerobolus stellatus (strain SS14)</name>
    <dbReference type="NCBI Taxonomy" id="990650"/>
    <lineage>
        <taxon>Eukaryota</taxon>
        <taxon>Fungi</taxon>
        <taxon>Dikarya</taxon>
        <taxon>Basidiomycota</taxon>
        <taxon>Agaricomycotina</taxon>
        <taxon>Agaricomycetes</taxon>
        <taxon>Phallomycetidae</taxon>
        <taxon>Geastrales</taxon>
        <taxon>Sphaerobolaceae</taxon>
        <taxon>Sphaerobolus</taxon>
    </lineage>
</organism>
<keyword evidence="2" id="KW-1185">Reference proteome</keyword>
<dbReference type="EMBL" id="KN837199">
    <property type="protein sequence ID" value="KIJ34480.1"/>
    <property type="molecule type" value="Genomic_DNA"/>
</dbReference>
<dbReference type="PANTHER" id="PTHR43056:SF5">
    <property type="entry name" value="PEPTIDASE S9 PROLYL OLIGOPEPTIDASE CATALYTIC DOMAIN-CONTAINING PROTEIN"/>
    <property type="match status" value="1"/>
</dbReference>
<sequence length="236" mass="27199">MDLQSFRKTKAYGSWDSPIDTDCITQHAIGIEDAIVDITTGAIYHVEKRPAEKGRNTLVDTSTGKDLLPQPWDAKSNQCSYLRRVICLGRKWKIHLLEWRRHEIIYLRWRSAHSNNSSWRYAELYHHPTLSHLFVGVREDHNHPELKNVVMTLVCVNMREPTVTIVAEGGDLYKNPTFSPDGNYVAWIQWNHPEMSWQSALLVVAEVHIKADTFSFKNNEVVAGKHGKSWRNNILG</sequence>
<evidence type="ECO:0008006" key="3">
    <source>
        <dbReference type="Google" id="ProtNLM"/>
    </source>
</evidence>
<gene>
    <name evidence="1" type="ORF">M422DRAFT_263448</name>
</gene>